<evidence type="ECO:0000256" key="8">
    <source>
        <dbReference type="ARBA" id="ARBA00023170"/>
    </source>
</evidence>
<keyword evidence="9" id="KW-0807">Transducer</keyword>
<evidence type="ECO:0000256" key="4">
    <source>
        <dbReference type="ARBA" id="ARBA00022692"/>
    </source>
</evidence>
<evidence type="ECO:0000313" key="11">
    <source>
        <dbReference type="EMBL" id="KAG5308408.1"/>
    </source>
</evidence>
<keyword evidence="2" id="KW-1003">Cell membrane</keyword>
<evidence type="ECO:0000256" key="6">
    <source>
        <dbReference type="ARBA" id="ARBA00022989"/>
    </source>
</evidence>
<keyword evidence="3" id="KW-0716">Sensory transduction</keyword>
<keyword evidence="4 10" id="KW-0812">Transmembrane</keyword>
<accession>A0A836EUT8</accession>
<keyword evidence="6 10" id="KW-1133">Transmembrane helix</keyword>
<feature type="transmembrane region" description="Helical" evidence="10">
    <location>
        <begin position="255"/>
        <end position="279"/>
    </location>
</feature>
<feature type="transmembrane region" description="Helical" evidence="10">
    <location>
        <begin position="179"/>
        <end position="205"/>
    </location>
</feature>
<evidence type="ECO:0000256" key="7">
    <source>
        <dbReference type="ARBA" id="ARBA00023136"/>
    </source>
</evidence>
<dbReference type="PANTHER" id="PTHR21137">
    <property type="entry name" value="ODORANT RECEPTOR"/>
    <property type="match status" value="1"/>
</dbReference>
<dbReference type="GO" id="GO:0005549">
    <property type="term" value="F:odorant binding"/>
    <property type="evidence" value="ECO:0007669"/>
    <property type="project" value="InterPro"/>
</dbReference>
<feature type="transmembrane region" description="Helical" evidence="10">
    <location>
        <begin position="291"/>
        <end position="311"/>
    </location>
</feature>
<keyword evidence="8" id="KW-0675">Receptor</keyword>
<comment type="subcellular location">
    <subcellularLocation>
        <location evidence="1">Cell membrane</location>
        <topology evidence="1">Multi-pass membrane protein</topology>
    </subcellularLocation>
</comment>
<evidence type="ECO:0000256" key="3">
    <source>
        <dbReference type="ARBA" id="ARBA00022606"/>
    </source>
</evidence>
<dbReference type="Pfam" id="PF02949">
    <property type="entry name" value="7tm_6"/>
    <property type="match status" value="1"/>
</dbReference>
<evidence type="ECO:0000256" key="1">
    <source>
        <dbReference type="ARBA" id="ARBA00004651"/>
    </source>
</evidence>
<feature type="non-terminal residue" evidence="11">
    <location>
        <position position="1"/>
    </location>
</feature>
<dbReference type="GO" id="GO:0004984">
    <property type="term" value="F:olfactory receptor activity"/>
    <property type="evidence" value="ECO:0007669"/>
    <property type="project" value="InterPro"/>
</dbReference>
<comment type="caution">
    <text evidence="11">The sequence shown here is derived from an EMBL/GenBank/DDBJ whole genome shotgun (WGS) entry which is preliminary data.</text>
</comment>
<keyword evidence="12" id="KW-1185">Reference proteome</keyword>
<dbReference type="PANTHER" id="PTHR21137:SF35">
    <property type="entry name" value="ODORANT RECEPTOR 19A-RELATED"/>
    <property type="match status" value="1"/>
</dbReference>
<sequence length="383" mass="44295">MKAKNTVSPAAIEILFRIFGIWPNTSFVLLRRLFWIISIVFEQIGQYRYIVKHFHLMELFEIIIILSLAVAMTRFFIVLVLFWCKQRTFSKILTMMAIDWEKCSSTKFSIFATYNAKLSERFVNMTVILYSIAAILTGTKIFIKHMDSGNASNVSTRLLIVEMDLPFDTNQRFVYESIIIIQFFHLLLCSNIMGVFNALLINLILHIGGEIDILRESLIGIIPKKDRDSSNHFTIKEVIKKHQKIITFSEHIEHLYSYIAMVLFVSDIMIICCLGSTIVASIGRPDVLKNIIRVVLFYFVMNMEAFVFCFAGEYLSAKSKSIGDAAYASLWYESDSRTNRIILFLIMRSQNQLTITVGKIMNLSLERFTSVSLFHIYFIRTVF</sequence>
<keyword evidence="5" id="KW-0552">Olfaction</keyword>
<dbReference type="Proteomes" id="UP000667349">
    <property type="component" value="Unassembled WGS sequence"/>
</dbReference>
<gene>
    <name evidence="11" type="primary">Or45b</name>
    <name evidence="11" type="ORF">G6Z75_0008735</name>
</gene>
<dbReference type="GO" id="GO:0007165">
    <property type="term" value="P:signal transduction"/>
    <property type="evidence" value="ECO:0007669"/>
    <property type="project" value="UniProtKB-KW"/>
</dbReference>
<protein>
    <submittedName>
        <fullName evidence="11">OR45B protein</fullName>
    </submittedName>
</protein>
<evidence type="ECO:0000256" key="10">
    <source>
        <dbReference type="SAM" id="Phobius"/>
    </source>
</evidence>
<dbReference type="EMBL" id="JAANHZ010000661">
    <property type="protein sequence ID" value="KAG5308408.1"/>
    <property type="molecule type" value="Genomic_DNA"/>
</dbReference>
<proteinExistence type="predicted"/>
<feature type="transmembrane region" description="Helical" evidence="10">
    <location>
        <begin position="122"/>
        <end position="143"/>
    </location>
</feature>
<dbReference type="GO" id="GO:0005886">
    <property type="term" value="C:plasma membrane"/>
    <property type="evidence" value="ECO:0007669"/>
    <property type="project" value="UniProtKB-SubCell"/>
</dbReference>
<evidence type="ECO:0000256" key="2">
    <source>
        <dbReference type="ARBA" id="ARBA00022475"/>
    </source>
</evidence>
<name>A0A836EUT8_9HYME</name>
<evidence type="ECO:0000313" key="12">
    <source>
        <dbReference type="Proteomes" id="UP000667349"/>
    </source>
</evidence>
<reference evidence="11" key="1">
    <citation type="submission" date="2020-02" db="EMBL/GenBank/DDBJ databases">
        <title>Relaxed selection underlies rapid genomic changes in the transitions from sociality to social parasitism in ants.</title>
        <authorList>
            <person name="Bi X."/>
        </authorList>
    </citation>
    <scope>NUCLEOTIDE SEQUENCE</scope>
    <source>
        <strain evidence="11">BGI-DK2013a</strain>
        <tissue evidence="11">Whole body</tissue>
    </source>
</reference>
<dbReference type="AlphaFoldDB" id="A0A836EUT8"/>
<evidence type="ECO:0000256" key="9">
    <source>
        <dbReference type="ARBA" id="ARBA00023224"/>
    </source>
</evidence>
<feature type="non-terminal residue" evidence="11">
    <location>
        <position position="383"/>
    </location>
</feature>
<evidence type="ECO:0000256" key="5">
    <source>
        <dbReference type="ARBA" id="ARBA00022725"/>
    </source>
</evidence>
<dbReference type="InterPro" id="IPR004117">
    <property type="entry name" value="7tm6_olfct_rcpt"/>
</dbReference>
<keyword evidence="7 10" id="KW-0472">Membrane</keyword>
<feature type="transmembrane region" description="Helical" evidence="10">
    <location>
        <begin position="62"/>
        <end position="84"/>
    </location>
</feature>
<organism evidence="11 12">
    <name type="scientific">Acromyrmex insinuator</name>
    <dbReference type="NCBI Taxonomy" id="230686"/>
    <lineage>
        <taxon>Eukaryota</taxon>
        <taxon>Metazoa</taxon>
        <taxon>Ecdysozoa</taxon>
        <taxon>Arthropoda</taxon>
        <taxon>Hexapoda</taxon>
        <taxon>Insecta</taxon>
        <taxon>Pterygota</taxon>
        <taxon>Neoptera</taxon>
        <taxon>Endopterygota</taxon>
        <taxon>Hymenoptera</taxon>
        <taxon>Apocrita</taxon>
        <taxon>Aculeata</taxon>
        <taxon>Formicoidea</taxon>
        <taxon>Formicidae</taxon>
        <taxon>Myrmicinae</taxon>
        <taxon>Acromyrmex</taxon>
    </lineage>
</organism>